<protein>
    <recommendedName>
        <fullName evidence="2">F-box domain-containing protein</fullName>
    </recommendedName>
</protein>
<comment type="caution">
    <text evidence="3">The sequence shown here is derived from an EMBL/GenBank/DDBJ whole genome shotgun (WGS) entry which is preliminary data.</text>
</comment>
<dbReference type="InterPro" id="IPR036047">
    <property type="entry name" value="F-box-like_dom_sf"/>
</dbReference>
<dbReference type="EMBL" id="JAGPXF010000007">
    <property type="protein sequence ID" value="KAH7236597.1"/>
    <property type="molecule type" value="Genomic_DNA"/>
</dbReference>
<name>A0A8K0RPT3_9HYPO</name>
<proteinExistence type="predicted"/>
<feature type="region of interest" description="Disordered" evidence="1">
    <location>
        <begin position="182"/>
        <end position="204"/>
    </location>
</feature>
<dbReference type="CDD" id="cd09917">
    <property type="entry name" value="F-box_SF"/>
    <property type="match status" value="1"/>
</dbReference>
<organism evidence="3 4">
    <name type="scientific">Fusarium tricinctum</name>
    <dbReference type="NCBI Taxonomy" id="61284"/>
    <lineage>
        <taxon>Eukaryota</taxon>
        <taxon>Fungi</taxon>
        <taxon>Dikarya</taxon>
        <taxon>Ascomycota</taxon>
        <taxon>Pezizomycotina</taxon>
        <taxon>Sordariomycetes</taxon>
        <taxon>Hypocreomycetidae</taxon>
        <taxon>Hypocreales</taxon>
        <taxon>Nectriaceae</taxon>
        <taxon>Fusarium</taxon>
        <taxon>Fusarium tricinctum species complex</taxon>
    </lineage>
</organism>
<evidence type="ECO:0000259" key="2">
    <source>
        <dbReference type="Pfam" id="PF12937"/>
    </source>
</evidence>
<evidence type="ECO:0000313" key="4">
    <source>
        <dbReference type="Proteomes" id="UP000813427"/>
    </source>
</evidence>
<keyword evidence="4" id="KW-1185">Reference proteome</keyword>
<dbReference type="Pfam" id="PF12937">
    <property type="entry name" value="F-box-like"/>
    <property type="match status" value="1"/>
</dbReference>
<dbReference type="SUPFAM" id="SSF81383">
    <property type="entry name" value="F-box domain"/>
    <property type="match status" value="1"/>
</dbReference>
<evidence type="ECO:0000313" key="3">
    <source>
        <dbReference type="EMBL" id="KAH7236597.1"/>
    </source>
</evidence>
<gene>
    <name evidence="3" type="ORF">BKA59DRAFT_496769</name>
</gene>
<sequence length="324" mass="37236">MVVFNLPAHDLAQLSLTCKRLNEFAESRLWTNLEFHHSSFHEQCDKKQPPPVISGSARFYHWSPYSPGYRKLPKLLEMLYGLLSSDVDQFEALCARVRSICTVLDGKPDFWQLLPYLVNLESLEIRGCAAFCKLVGYISTPAVSWILVYGSVIERLEFELLKEGIPLAPELEDILAAHPEDVNSPLREDRGGTTDGCSSTPRPLSGFLPRRDDGEYCLALPKLRYLYLCQPSDNNLDSELMQNYFYRILEMLMLEHKIEIEDTGPEYEPEHQYIRSDQDGFRSERLMKIFEGVLQRELFPALKFVQLKGIAVGAHTPAYQYSFR</sequence>
<accession>A0A8K0RPT3</accession>
<feature type="compositionally biased region" description="Basic and acidic residues" evidence="1">
    <location>
        <begin position="182"/>
        <end position="192"/>
    </location>
</feature>
<reference evidence="3" key="1">
    <citation type="journal article" date="2021" name="Nat. Commun.">
        <title>Genetic determinants of endophytism in the Arabidopsis root mycobiome.</title>
        <authorList>
            <person name="Mesny F."/>
            <person name="Miyauchi S."/>
            <person name="Thiergart T."/>
            <person name="Pickel B."/>
            <person name="Atanasova L."/>
            <person name="Karlsson M."/>
            <person name="Huettel B."/>
            <person name="Barry K.W."/>
            <person name="Haridas S."/>
            <person name="Chen C."/>
            <person name="Bauer D."/>
            <person name="Andreopoulos W."/>
            <person name="Pangilinan J."/>
            <person name="LaButti K."/>
            <person name="Riley R."/>
            <person name="Lipzen A."/>
            <person name="Clum A."/>
            <person name="Drula E."/>
            <person name="Henrissat B."/>
            <person name="Kohler A."/>
            <person name="Grigoriev I.V."/>
            <person name="Martin F.M."/>
            <person name="Hacquard S."/>
        </authorList>
    </citation>
    <scope>NUCLEOTIDE SEQUENCE</scope>
    <source>
        <strain evidence="3">MPI-SDFR-AT-0068</strain>
    </source>
</reference>
<dbReference type="Proteomes" id="UP000813427">
    <property type="component" value="Unassembled WGS sequence"/>
</dbReference>
<evidence type="ECO:0000256" key="1">
    <source>
        <dbReference type="SAM" id="MobiDB-lite"/>
    </source>
</evidence>
<feature type="domain" description="F-box" evidence="2">
    <location>
        <begin position="5"/>
        <end position="34"/>
    </location>
</feature>
<dbReference type="OrthoDB" id="3927840at2759"/>
<dbReference type="AlphaFoldDB" id="A0A8K0RPT3"/>
<dbReference type="InterPro" id="IPR001810">
    <property type="entry name" value="F-box_dom"/>
</dbReference>